<feature type="compositionally biased region" description="Polar residues" evidence="4">
    <location>
        <begin position="473"/>
        <end position="486"/>
    </location>
</feature>
<evidence type="ECO:0000313" key="5">
    <source>
        <dbReference type="EMBL" id="KAJ1967437.1"/>
    </source>
</evidence>
<accession>A0A9W8AX03</accession>
<dbReference type="Gene3D" id="2.130.10.10">
    <property type="entry name" value="YVTN repeat-like/Quinoprotein amine dehydrogenase"/>
    <property type="match status" value="1"/>
</dbReference>
<feature type="repeat" description="WD" evidence="3">
    <location>
        <begin position="794"/>
        <end position="827"/>
    </location>
</feature>
<protein>
    <submittedName>
        <fullName evidence="5">Uncharacterized protein</fullName>
    </submittedName>
</protein>
<sequence length="890" mass="98414">MALPAVPDHLTAQYKNAYFLYARNVPGNLDHQEIIRYFRRQCFQVHFLPETQNTTQSPSNRGSKRSTRATARVWLMCSTKELALDIRRNFGYQKWGGRLLEISGPFPLRHEPTVLSLGFNPLRRDPAYVFRLQLVNIARVRHLDVVLSENDSMSVIYLYYDGPQNADNDFHRIQGKCSHRKDFVLSKGQQSRSYMQSLFETSRNSSPSNQDQSASNQEKYGTSSNASRSPVTHSRSHANTGDIVGPSPARSSKFSPGHQTNGKHPMEPTEPSPGRRSNYGAAHSQGPSKRSRSTSPANQNQAKVKRVADRWRPSYGPSHPPEPVQDENKGTLIGVPTNVKVGMQNFVVHSGKSSEEGDINKSVPQNSSTLHVKSALKSSDTTRPHPPKPIQRSPLTNSNVHGGRALSTGSSNFGSPHRTSLTTPVGSNKTPSTSVASPAPSSSSHSVTFVGNTVPRTVETRPRTSSTLEPGKTTPTKDSSPLSSVETNGKIYTMPMVYETWSIYTSMHTQSSPAISSIFVNGVQHNRSLLSLPSSLDVVSVLNSASLTGKNTSATLERYSMNFFPRVTNPHLRTASSLDTPAQPETHTLRIQATRNLMRKGAGLLRASEQSDFKFLSGSPSFILGFNNPFLDHATDAKTLSLRPRISQGVNLGLALDVQGSTVVGYDTNHRCLMRWDLRNLPTVTSAADAHISVEATHTSPACPTQVTSMAIRPQDGGVLIGHGMDLSLWDLREPEIVSLERWAHTDPITAMACNPIRDYQVLTGDAGGTIRLWDIRQMKRNYDEEISSPLFISKLHRDTVTRLQWSKNNPDVFGSSGRDGLVALWNPRAKDSKGALFYHRGHRGPVQDFSFVDKDFLVISAGHYQHQGKPVNEVQLWRPNPWLMDLDDL</sequence>
<feature type="region of interest" description="Disordered" evidence="4">
    <location>
        <begin position="198"/>
        <end position="332"/>
    </location>
</feature>
<dbReference type="SUPFAM" id="SSF50978">
    <property type="entry name" value="WD40 repeat-like"/>
    <property type="match status" value="1"/>
</dbReference>
<dbReference type="InterPro" id="IPR001680">
    <property type="entry name" value="WD40_rpt"/>
</dbReference>
<dbReference type="PROSITE" id="PS50082">
    <property type="entry name" value="WD_REPEATS_2"/>
    <property type="match status" value="2"/>
</dbReference>
<evidence type="ECO:0000313" key="6">
    <source>
        <dbReference type="Proteomes" id="UP001150925"/>
    </source>
</evidence>
<proteinExistence type="predicted"/>
<evidence type="ECO:0000256" key="1">
    <source>
        <dbReference type="ARBA" id="ARBA00022574"/>
    </source>
</evidence>
<keyword evidence="2" id="KW-0677">Repeat</keyword>
<name>A0A9W8AX03_9FUNG</name>
<dbReference type="EMBL" id="JANBPY010000338">
    <property type="protein sequence ID" value="KAJ1967437.1"/>
    <property type="molecule type" value="Genomic_DNA"/>
</dbReference>
<feature type="region of interest" description="Disordered" evidence="4">
    <location>
        <begin position="350"/>
        <end position="486"/>
    </location>
</feature>
<keyword evidence="1 3" id="KW-0853">WD repeat</keyword>
<dbReference type="AlphaFoldDB" id="A0A9W8AX03"/>
<dbReference type="Proteomes" id="UP001150925">
    <property type="component" value="Unassembled WGS sequence"/>
</dbReference>
<reference evidence="5" key="1">
    <citation type="submission" date="2022-07" db="EMBL/GenBank/DDBJ databases">
        <title>Phylogenomic reconstructions and comparative analyses of Kickxellomycotina fungi.</title>
        <authorList>
            <person name="Reynolds N.K."/>
            <person name="Stajich J.E."/>
            <person name="Barry K."/>
            <person name="Grigoriev I.V."/>
            <person name="Crous P."/>
            <person name="Smith M.E."/>
        </authorList>
    </citation>
    <scope>NUCLEOTIDE SEQUENCE</scope>
    <source>
        <strain evidence="5">RSA 1196</strain>
    </source>
</reference>
<comment type="caution">
    <text evidence="5">The sequence shown here is derived from an EMBL/GenBank/DDBJ whole genome shotgun (WGS) entry which is preliminary data.</text>
</comment>
<feature type="compositionally biased region" description="Polar residues" evidence="4">
    <location>
        <begin position="362"/>
        <end position="381"/>
    </location>
</feature>
<dbReference type="PANTHER" id="PTHR22850">
    <property type="entry name" value="WD40 REPEAT FAMILY"/>
    <property type="match status" value="1"/>
</dbReference>
<evidence type="ECO:0000256" key="3">
    <source>
        <dbReference type="PROSITE-ProRule" id="PRU00221"/>
    </source>
</evidence>
<feature type="repeat" description="WD" evidence="3">
    <location>
        <begin position="742"/>
        <end position="784"/>
    </location>
</feature>
<feature type="compositionally biased region" description="Polar residues" evidence="4">
    <location>
        <begin position="285"/>
        <end position="302"/>
    </location>
</feature>
<evidence type="ECO:0000256" key="2">
    <source>
        <dbReference type="ARBA" id="ARBA00022737"/>
    </source>
</evidence>
<dbReference type="InterPro" id="IPR050459">
    <property type="entry name" value="WD_repeat_RBAP46/RBAP48/MSI1"/>
</dbReference>
<keyword evidence="6" id="KW-1185">Reference proteome</keyword>
<feature type="compositionally biased region" description="Polar residues" evidence="4">
    <location>
        <begin position="407"/>
        <end position="429"/>
    </location>
</feature>
<evidence type="ECO:0000256" key="4">
    <source>
        <dbReference type="SAM" id="MobiDB-lite"/>
    </source>
</evidence>
<feature type="compositionally biased region" description="Polar residues" evidence="4">
    <location>
        <begin position="198"/>
        <end position="239"/>
    </location>
</feature>
<dbReference type="SMART" id="SM00320">
    <property type="entry name" value="WD40"/>
    <property type="match status" value="3"/>
</dbReference>
<dbReference type="Pfam" id="PF00400">
    <property type="entry name" value="WD40"/>
    <property type="match status" value="2"/>
</dbReference>
<feature type="compositionally biased region" description="Polar residues" evidence="4">
    <location>
        <begin position="249"/>
        <end position="262"/>
    </location>
</feature>
<gene>
    <name evidence="5" type="ORF">IWQ62_001859</name>
</gene>
<organism evidence="5 6">
    <name type="scientific">Dispira parvispora</name>
    <dbReference type="NCBI Taxonomy" id="1520584"/>
    <lineage>
        <taxon>Eukaryota</taxon>
        <taxon>Fungi</taxon>
        <taxon>Fungi incertae sedis</taxon>
        <taxon>Zoopagomycota</taxon>
        <taxon>Kickxellomycotina</taxon>
        <taxon>Dimargaritomycetes</taxon>
        <taxon>Dimargaritales</taxon>
        <taxon>Dimargaritaceae</taxon>
        <taxon>Dispira</taxon>
    </lineage>
</organism>
<feature type="compositionally biased region" description="Low complexity" evidence="4">
    <location>
        <begin position="430"/>
        <end position="467"/>
    </location>
</feature>
<dbReference type="InterPro" id="IPR036322">
    <property type="entry name" value="WD40_repeat_dom_sf"/>
</dbReference>
<dbReference type="OrthoDB" id="60955at2759"/>
<dbReference type="InterPro" id="IPR015943">
    <property type="entry name" value="WD40/YVTN_repeat-like_dom_sf"/>
</dbReference>